<feature type="domain" description="Cytochrome c-type biogenesis protein H TPR" evidence="8">
    <location>
        <begin position="143"/>
        <end position="261"/>
    </location>
</feature>
<keyword evidence="6" id="KW-0472">Membrane</keyword>
<dbReference type="InterPro" id="IPR011990">
    <property type="entry name" value="TPR-like_helical_dom_sf"/>
</dbReference>
<dbReference type="InterPro" id="IPR051263">
    <property type="entry name" value="C-type_cytochrome_biogenesis"/>
</dbReference>
<reference evidence="9 10" key="1">
    <citation type="journal article" date="2014" name="PLoS ONE">
        <title>Physiological and genomic features of a novel sulfur-oxidizing gammaproteobacterium belonging to a previously uncultivated symbiotic lineage isolated from a hydrothermal vent.</title>
        <authorList>
            <person name="Nunoura T."/>
            <person name="Takaki Y."/>
            <person name="Kazama H."/>
            <person name="Kakuta J."/>
            <person name="Shimamura S."/>
            <person name="Makita H."/>
            <person name="Hirai M."/>
            <person name="Miyazaki M."/>
            <person name="Takai K."/>
        </authorList>
    </citation>
    <scope>NUCLEOTIDE SEQUENCE [LARGE SCALE GENOMIC DNA]</scope>
    <source>
        <strain evidence="9 10">Hiromi1</strain>
    </source>
</reference>
<evidence type="ECO:0000256" key="5">
    <source>
        <dbReference type="PROSITE-ProRule" id="PRU00339"/>
    </source>
</evidence>
<dbReference type="Gene3D" id="1.25.40.10">
    <property type="entry name" value="Tetratricopeptide repeat domain"/>
    <property type="match status" value="1"/>
</dbReference>
<keyword evidence="6" id="KW-1133">Transmembrane helix</keyword>
<comment type="subcellular location">
    <subcellularLocation>
        <location evidence="1">Cell envelope</location>
    </subcellularLocation>
</comment>
<dbReference type="SUPFAM" id="SSF48452">
    <property type="entry name" value="TPR-like"/>
    <property type="match status" value="1"/>
</dbReference>
<dbReference type="PROSITE" id="PS50005">
    <property type="entry name" value="TPR"/>
    <property type="match status" value="1"/>
</dbReference>
<dbReference type="OrthoDB" id="9776053at2"/>
<gene>
    <name evidence="9" type="ORF">TBH_C0527</name>
</gene>
<keyword evidence="3" id="KW-0201">Cytochrome c-type biogenesis</keyword>
<dbReference type="PANTHER" id="PTHR47870">
    <property type="entry name" value="CYTOCHROME C-TYPE BIOGENESIS PROTEIN CCMH"/>
    <property type="match status" value="1"/>
</dbReference>
<name>A0A7U6GH04_9GAMM</name>
<organism evidence="9 10">
    <name type="scientific">Thiolapillus brandeum</name>
    <dbReference type="NCBI Taxonomy" id="1076588"/>
    <lineage>
        <taxon>Bacteria</taxon>
        <taxon>Pseudomonadati</taxon>
        <taxon>Pseudomonadota</taxon>
        <taxon>Gammaproteobacteria</taxon>
        <taxon>Chromatiales</taxon>
        <taxon>Sedimenticolaceae</taxon>
        <taxon>Thiolapillus</taxon>
    </lineage>
</organism>
<dbReference type="InterPro" id="IPR017560">
    <property type="entry name" value="Cyt_c_biogenesis_CcmI"/>
</dbReference>
<dbReference type="InterPro" id="IPR056413">
    <property type="entry name" value="TPR_CcmH_CycH"/>
</dbReference>
<evidence type="ECO:0000256" key="4">
    <source>
        <dbReference type="ARBA" id="ARBA00022803"/>
    </source>
</evidence>
<dbReference type="InterPro" id="IPR019734">
    <property type="entry name" value="TPR_rpt"/>
</dbReference>
<feature type="domain" description="Cytochrome c-type biogenesis protein H Ig-like" evidence="7">
    <location>
        <begin position="313"/>
        <end position="420"/>
    </location>
</feature>
<dbReference type="Proteomes" id="UP000031631">
    <property type="component" value="Chromosome"/>
</dbReference>
<evidence type="ECO:0000313" key="10">
    <source>
        <dbReference type="Proteomes" id="UP000031631"/>
    </source>
</evidence>
<evidence type="ECO:0000256" key="2">
    <source>
        <dbReference type="ARBA" id="ARBA00022737"/>
    </source>
</evidence>
<evidence type="ECO:0000259" key="8">
    <source>
        <dbReference type="Pfam" id="PF23914"/>
    </source>
</evidence>
<keyword evidence="10" id="KW-1185">Reference proteome</keyword>
<dbReference type="Pfam" id="PF23892">
    <property type="entry name" value="Ig_CycH"/>
    <property type="match status" value="1"/>
</dbReference>
<dbReference type="RefSeq" id="WP_041065183.1">
    <property type="nucleotide sequence ID" value="NZ_AP012273.1"/>
</dbReference>
<feature type="repeat" description="TPR" evidence="5">
    <location>
        <begin position="158"/>
        <end position="191"/>
    </location>
</feature>
<dbReference type="Pfam" id="PF23914">
    <property type="entry name" value="TPR_CcmH_CycH"/>
    <property type="match status" value="1"/>
</dbReference>
<dbReference type="AlphaFoldDB" id="A0A7U6GH04"/>
<evidence type="ECO:0000256" key="6">
    <source>
        <dbReference type="SAM" id="Phobius"/>
    </source>
</evidence>
<dbReference type="EMBL" id="AP012273">
    <property type="protein sequence ID" value="BAO43472.1"/>
    <property type="molecule type" value="Genomic_DNA"/>
</dbReference>
<dbReference type="SMART" id="SM00028">
    <property type="entry name" value="TPR"/>
    <property type="match status" value="1"/>
</dbReference>
<dbReference type="PANTHER" id="PTHR47870:SF4">
    <property type="entry name" value="CYTOCHROME C-TYPE BIOGENESIS PROTEIN CYCH"/>
    <property type="match status" value="1"/>
</dbReference>
<dbReference type="GO" id="GO:0017004">
    <property type="term" value="P:cytochrome complex assembly"/>
    <property type="evidence" value="ECO:0007669"/>
    <property type="project" value="UniProtKB-KW"/>
</dbReference>
<sequence length="424" mass="45354">MTFWTIVALMTGLGVAVLVFVLLRKRPEITDNLRAQNLILAREKLAELDQERAAGNLDEETYAQAREELETGLLEDTEGEDAVARVRPASARAAAVAIVLLVPLLSIGLYMKLGAPQLLGMNGVPGAPSPHQANGKAMSMEEALAKLEQKLKENPEDAEGWFMLGRVYQSMNRYADAVKAYEKLAALTDNHPQALIALADSLAMVQGGKLSGRPYELVRQALDKAPDDPTALWLAGQGALEGGDYQNAIYYWRQAEAGLAEKPDYVQELRSLILQAKTAAAKAGVTVEDPGSAVAITGTDMPTQQPASAGSGISLKIRLSPELKDKTSPGDRLFVFAKQVGGRPMPVAAIRLTAGDLPAELTLDDSNMLQPGSKLSDYPQLKLAARIAKGNQPMASRGDLQSAEVVVDVNSGKPVELVIDQVVP</sequence>
<feature type="transmembrane region" description="Helical" evidence="6">
    <location>
        <begin position="93"/>
        <end position="111"/>
    </location>
</feature>
<dbReference type="InterPro" id="IPR056412">
    <property type="entry name" value="Ig_CycH"/>
</dbReference>
<evidence type="ECO:0000259" key="7">
    <source>
        <dbReference type="Pfam" id="PF23892"/>
    </source>
</evidence>
<feature type="transmembrane region" description="Helical" evidence="6">
    <location>
        <begin position="6"/>
        <end position="23"/>
    </location>
</feature>
<dbReference type="NCBIfam" id="TIGR03142">
    <property type="entry name" value="cytochro_ccmI"/>
    <property type="match status" value="1"/>
</dbReference>
<dbReference type="KEGG" id="tbn:TBH_C0527"/>
<proteinExistence type="predicted"/>
<protein>
    <submittedName>
        <fullName evidence="9">Cytochrome c-type biogenesis protein CcmI</fullName>
    </submittedName>
</protein>
<dbReference type="GO" id="GO:0005886">
    <property type="term" value="C:plasma membrane"/>
    <property type="evidence" value="ECO:0007669"/>
    <property type="project" value="TreeGrafter"/>
</dbReference>
<accession>A0A7U6GH04</accession>
<evidence type="ECO:0000313" key="9">
    <source>
        <dbReference type="EMBL" id="BAO43472.1"/>
    </source>
</evidence>
<keyword evidence="2" id="KW-0677">Repeat</keyword>
<evidence type="ECO:0000256" key="3">
    <source>
        <dbReference type="ARBA" id="ARBA00022748"/>
    </source>
</evidence>
<dbReference type="GO" id="GO:0030313">
    <property type="term" value="C:cell envelope"/>
    <property type="evidence" value="ECO:0007669"/>
    <property type="project" value="UniProtKB-SubCell"/>
</dbReference>
<evidence type="ECO:0000256" key="1">
    <source>
        <dbReference type="ARBA" id="ARBA00004196"/>
    </source>
</evidence>
<keyword evidence="4 5" id="KW-0802">TPR repeat</keyword>
<keyword evidence="6" id="KW-0812">Transmembrane</keyword>